<sequence length="183" mass="19373">MSKFLELLAKELGPELIAQASRQYGIGAKHDASGTPIAVGYSHGPGGNFSFPGVDPALFHTAVGNMGILGRLPATPSVFTDPTFSILTGVQDITGNEKDTVCEDAPTAGLIKSCMLTSVFGRYERSTLEIELNRLGQRNDLADPMDLTLVGSPIHQSGIFASGPQSPATPADLLTNEVARKFW</sequence>
<accession>A0A0F8WWJ9</accession>
<comment type="caution">
    <text evidence="1">The sequence shown here is derived from an EMBL/GenBank/DDBJ whole genome shotgun (WGS) entry which is preliminary data.</text>
</comment>
<reference evidence="1" key="1">
    <citation type="journal article" date="2015" name="Nature">
        <title>Complex archaea that bridge the gap between prokaryotes and eukaryotes.</title>
        <authorList>
            <person name="Spang A."/>
            <person name="Saw J.H."/>
            <person name="Jorgensen S.L."/>
            <person name="Zaremba-Niedzwiedzka K."/>
            <person name="Martijn J."/>
            <person name="Lind A.E."/>
            <person name="van Eijk R."/>
            <person name="Schleper C."/>
            <person name="Guy L."/>
            <person name="Ettema T.J."/>
        </authorList>
    </citation>
    <scope>NUCLEOTIDE SEQUENCE</scope>
</reference>
<name>A0A0F8WWJ9_9ZZZZ</name>
<organism evidence="1">
    <name type="scientific">marine sediment metagenome</name>
    <dbReference type="NCBI Taxonomy" id="412755"/>
    <lineage>
        <taxon>unclassified sequences</taxon>
        <taxon>metagenomes</taxon>
        <taxon>ecological metagenomes</taxon>
    </lineage>
</organism>
<gene>
    <name evidence="1" type="ORF">LCGC14_3101160</name>
</gene>
<evidence type="ECO:0000313" key="1">
    <source>
        <dbReference type="EMBL" id="KKK52810.1"/>
    </source>
</evidence>
<dbReference type="EMBL" id="LAZR01066829">
    <property type="protein sequence ID" value="KKK52810.1"/>
    <property type="molecule type" value="Genomic_DNA"/>
</dbReference>
<proteinExistence type="predicted"/>
<protein>
    <submittedName>
        <fullName evidence="1">Uncharacterized protein</fullName>
    </submittedName>
</protein>
<dbReference type="AlphaFoldDB" id="A0A0F8WWJ9"/>
<feature type="non-terminal residue" evidence="1">
    <location>
        <position position="183"/>
    </location>
</feature>